<comment type="caution">
    <text evidence="1">The sequence shown here is derived from an EMBL/GenBank/DDBJ whole genome shotgun (WGS) entry which is preliminary data.</text>
</comment>
<evidence type="ECO:0000313" key="2">
    <source>
        <dbReference type="Proteomes" id="UP000775213"/>
    </source>
</evidence>
<protein>
    <submittedName>
        <fullName evidence="1">Uncharacterized protein</fullName>
    </submittedName>
</protein>
<keyword evidence="2" id="KW-1185">Reference proteome</keyword>
<proteinExistence type="predicted"/>
<dbReference type="EMBL" id="JAGFBR010000010">
    <property type="protein sequence ID" value="KAH0459847.1"/>
    <property type="molecule type" value="Genomic_DNA"/>
</dbReference>
<dbReference type="AlphaFoldDB" id="A0AAV7GUZ9"/>
<sequence length="84" mass="9420">MTNTFKCCDPSFLDCKNPAKSFKDVVSSSDSSNAFPYLKANNLWGLMALCISEEEVLHLAKLFDLALVGKFLLRRPVLDSIPFF</sequence>
<accession>A0AAV7GUZ9</accession>
<reference evidence="1 2" key="1">
    <citation type="journal article" date="2021" name="Hortic Res">
        <title>Chromosome-scale assembly of the Dendrobium chrysotoxum genome enhances the understanding of orchid evolution.</title>
        <authorList>
            <person name="Zhang Y."/>
            <person name="Zhang G.Q."/>
            <person name="Zhang D."/>
            <person name="Liu X.D."/>
            <person name="Xu X.Y."/>
            <person name="Sun W.H."/>
            <person name="Yu X."/>
            <person name="Zhu X."/>
            <person name="Wang Z.W."/>
            <person name="Zhao X."/>
            <person name="Zhong W.Y."/>
            <person name="Chen H."/>
            <person name="Yin W.L."/>
            <person name="Huang T."/>
            <person name="Niu S.C."/>
            <person name="Liu Z.J."/>
        </authorList>
    </citation>
    <scope>NUCLEOTIDE SEQUENCE [LARGE SCALE GENOMIC DNA]</scope>
    <source>
        <strain evidence="1">Lindl</strain>
    </source>
</reference>
<gene>
    <name evidence="1" type="ORF">IEQ34_010510</name>
</gene>
<evidence type="ECO:0000313" key="1">
    <source>
        <dbReference type="EMBL" id="KAH0459847.1"/>
    </source>
</evidence>
<name>A0AAV7GUZ9_DENCH</name>
<organism evidence="1 2">
    <name type="scientific">Dendrobium chrysotoxum</name>
    <name type="common">Orchid</name>
    <dbReference type="NCBI Taxonomy" id="161865"/>
    <lineage>
        <taxon>Eukaryota</taxon>
        <taxon>Viridiplantae</taxon>
        <taxon>Streptophyta</taxon>
        <taxon>Embryophyta</taxon>
        <taxon>Tracheophyta</taxon>
        <taxon>Spermatophyta</taxon>
        <taxon>Magnoliopsida</taxon>
        <taxon>Liliopsida</taxon>
        <taxon>Asparagales</taxon>
        <taxon>Orchidaceae</taxon>
        <taxon>Epidendroideae</taxon>
        <taxon>Malaxideae</taxon>
        <taxon>Dendrobiinae</taxon>
        <taxon>Dendrobium</taxon>
    </lineage>
</organism>
<dbReference type="Proteomes" id="UP000775213">
    <property type="component" value="Unassembled WGS sequence"/>
</dbReference>